<sequence>MIFSFAGRTAMIMGPKLMEGGAMRDECGCKCAEPRAMCLRGRYQGNPVYLSRFPYLGILVFGCIQFGIKRPAGSGSITSPLMNVNDTDV</sequence>
<evidence type="ECO:0000313" key="1">
    <source>
        <dbReference type="EMBL" id="CAD9444897.1"/>
    </source>
</evidence>
<name>A0A7S2D5Q8_9STRA</name>
<organism evidence="1">
    <name type="scientific">Octactis speculum</name>
    <dbReference type="NCBI Taxonomy" id="3111310"/>
    <lineage>
        <taxon>Eukaryota</taxon>
        <taxon>Sar</taxon>
        <taxon>Stramenopiles</taxon>
        <taxon>Ochrophyta</taxon>
        <taxon>Dictyochophyceae</taxon>
        <taxon>Dictyochales</taxon>
        <taxon>Dictyochaceae</taxon>
        <taxon>Octactis</taxon>
    </lineage>
</organism>
<proteinExistence type="predicted"/>
<gene>
    <name evidence="1" type="ORF">DSPE1174_LOCUS19459</name>
</gene>
<reference evidence="1" key="1">
    <citation type="submission" date="2021-01" db="EMBL/GenBank/DDBJ databases">
        <authorList>
            <person name="Corre E."/>
            <person name="Pelletier E."/>
            <person name="Niang G."/>
            <person name="Scheremetjew M."/>
            <person name="Finn R."/>
            <person name="Kale V."/>
            <person name="Holt S."/>
            <person name="Cochrane G."/>
            <person name="Meng A."/>
            <person name="Brown T."/>
            <person name="Cohen L."/>
        </authorList>
    </citation>
    <scope>NUCLEOTIDE SEQUENCE</scope>
    <source>
        <strain evidence="1">CCMP1381</strain>
    </source>
</reference>
<protein>
    <submittedName>
        <fullName evidence="1">Uncharacterized protein</fullName>
    </submittedName>
</protein>
<accession>A0A7S2D5Q8</accession>
<dbReference type="AlphaFoldDB" id="A0A7S2D5Q8"/>
<dbReference type="EMBL" id="HBGS01037495">
    <property type="protein sequence ID" value="CAD9444897.1"/>
    <property type="molecule type" value="Transcribed_RNA"/>
</dbReference>